<evidence type="ECO:0000313" key="2">
    <source>
        <dbReference type="Proteomes" id="UP000295198"/>
    </source>
</evidence>
<dbReference type="RefSeq" id="WP_134719099.1">
    <property type="nucleotide sequence ID" value="NZ_SDKM01000024.1"/>
</dbReference>
<organism evidence="1 2">
    <name type="scientific">Nocardioides guangzhouensis</name>
    <dbReference type="NCBI Taxonomy" id="2497878"/>
    <lineage>
        <taxon>Bacteria</taxon>
        <taxon>Bacillati</taxon>
        <taxon>Actinomycetota</taxon>
        <taxon>Actinomycetes</taxon>
        <taxon>Propionibacteriales</taxon>
        <taxon>Nocardioidaceae</taxon>
        <taxon>Nocardioides</taxon>
    </lineage>
</organism>
<dbReference type="AlphaFoldDB" id="A0A4Q4Z947"/>
<evidence type="ECO:0000313" key="1">
    <source>
        <dbReference type="EMBL" id="RYP84352.1"/>
    </source>
</evidence>
<reference evidence="1 2" key="1">
    <citation type="submission" date="2019-01" db="EMBL/GenBank/DDBJ databases">
        <title>Nocardioides guangzhouensis sp. nov., an actinobacterium isolated from soil.</title>
        <authorList>
            <person name="Fu Y."/>
            <person name="Cai Y."/>
            <person name="Lin Z."/>
            <person name="Chen P."/>
        </authorList>
    </citation>
    <scope>NUCLEOTIDE SEQUENCE [LARGE SCALE GENOMIC DNA]</scope>
    <source>
        <strain evidence="1 2">130</strain>
    </source>
</reference>
<comment type="caution">
    <text evidence="1">The sequence shown here is derived from an EMBL/GenBank/DDBJ whole genome shotgun (WGS) entry which is preliminary data.</text>
</comment>
<sequence>MPKEHSLMHADHGDLPHDEVPVERTYVDWPDDTEVSSIEQLVTLLERDVDDIDDWIHGALAEDPGDATVEHDDESIAFATLGGRVTMWHLAFPFTKDQFDAYMVECDDRTTIAKCLMSIPTEEEWRDAGERTIVPELADLCCVSTDEFVSALGYRWEPIDLDWMGDLSEPDVYLRWNDRHIVGIDDCNLHVWSPRNPDVDPGKYEYGDDPVSFADIWDEPEYWGGPTLDSLVRMLSPYLTPPAQGELPPRPTPPKVLAEIAARAGEHRVRGNLE</sequence>
<dbReference type="Proteomes" id="UP000295198">
    <property type="component" value="Unassembled WGS sequence"/>
</dbReference>
<keyword evidence="2" id="KW-1185">Reference proteome</keyword>
<protein>
    <submittedName>
        <fullName evidence="1">Uncharacterized protein</fullName>
    </submittedName>
</protein>
<dbReference type="EMBL" id="SDKM01000024">
    <property type="protein sequence ID" value="RYP84352.1"/>
    <property type="molecule type" value="Genomic_DNA"/>
</dbReference>
<gene>
    <name evidence="1" type="ORF">EKO23_16080</name>
</gene>
<accession>A0A4Q4Z947</accession>
<name>A0A4Q4Z947_9ACTN</name>
<proteinExistence type="predicted"/>